<evidence type="ECO:0000313" key="2">
    <source>
        <dbReference type="Proteomes" id="UP001218188"/>
    </source>
</evidence>
<accession>A0AAD6S3D9</accession>
<reference evidence="1" key="1">
    <citation type="submission" date="2023-03" db="EMBL/GenBank/DDBJ databases">
        <title>Massive genome expansion in bonnet fungi (Mycena s.s.) driven by repeated elements and novel gene families across ecological guilds.</title>
        <authorList>
            <consortium name="Lawrence Berkeley National Laboratory"/>
            <person name="Harder C.B."/>
            <person name="Miyauchi S."/>
            <person name="Viragh M."/>
            <person name="Kuo A."/>
            <person name="Thoen E."/>
            <person name="Andreopoulos B."/>
            <person name="Lu D."/>
            <person name="Skrede I."/>
            <person name="Drula E."/>
            <person name="Henrissat B."/>
            <person name="Morin E."/>
            <person name="Kohler A."/>
            <person name="Barry K."/>
            <person name="LaButti K."/>
            <person name="Morin E."/>
            <person name="Salamov A."/>
            <person name="Lipzen A."/>
            <person name="Mereny Z."/>
            <person name="Hegedus B."/>
            <person name="Baldrian P."/>
            <person name="Stursova M."/>
            <person name="Weitz H."/>
            <person name="Taylor A."/>
            <person name="Grigoriev I.V."/>
            <person name="Nagy L.G."/>
            <person name="Martin F."/>
            <person name="Kauserud H."/>
        </authorList>
    </citation>
    <scope>NUCLEOTIDE SEQUENCE</scope>
    <source>
        <strain evidence="1">CBHHK200</strain>
    </source>
</reference>
<keyword evidence="2" id="KW-1185">Reference proteome</keyword>
<dbReference type="Proteomes" id="UP001218188">
    <property type="component" value="Unassembled WGS sequence"/>
</dbReference>
<dbReference type="EMBL" id="JARJCM010000283">
    <property type="protein sequence ID" value="KAJ7019802.1"/>
    <property type="molecule type" value="Genomic_DNA"/>
</dbReference>
<organism evidence="1 2">
    <name type="scientific">Mycena alexandri</name>
    <dbReference type="NCBI Taxonomy" id="1745969"/>
    <lineage>
        <taxon>Eukaryota</taxon>
        <taxon>Fungi</taxon>
        <taxon>Dikarya</taxon>
        <taxon>Basidiomycota</taxon>
        <taxon>Agaricomycotina</taxon>
        <taxon>Agaricomycetes</taxon>
        <taxon>Agaricomycetidae</taxon>
        <taxon>Agaricales</taxon>
        <taxon>Marasmiineae</taxon>
        <taxon>Mycenaceae</taxon>
        <taxon>Mycena</taxon>
    </lineage>
</organism>
<dbReference type="AlphaFoldDB" id="A0AAD6S3D9"/>
<feature type="non-terminal residue" evidence="1">
    <location>
        <position position="1"/>
    </location>
</feature>
<proteinExistence type="predicted"/>
<protein>
    <submittedName>
        <fullName evidence="1">Uncharacterized protein</fullName>
    </submittedName>
</protein>
<name>A0AAD6S3D9_9AGAR</name>
<evidence type="ECO:0000313" key="1">
    <source>
        <dbReference type="EMBL" id="KAJ7019802.1"/>
    </source>
</evidence>
<comment type="caution">
    <text evidence="1">The sequence shown here is derived from an EMBL/GenBank/DDBJ whole genome shotgun (WGS) entry which is preliminary data.</text>
</comment>
<sequence>PCKVRAWVRAEDLSPDHVSRGELHLASPAECANQVASVALRLQFDEFGEVKYLKNGAVIPEVQASNQTALAEYLDWMGSDVGLDYQAHDDAMSNPELWSVRPKSDGRGRLRRLFLIIALVGKYNFYRRHYC</sequence>
<gene>
    <name evidence="1" type="ORF">C8F04DRAFT_975257</name>
</gene>